<keyword evidence="3 9" id="KW-0808">Transferase</keyword>
<evidence type="ECO:0000256" key="1">
    <source>
        <dbReference type="ARBA" id="ARBA00008748"/>
    </source>
</evidence>
<feature type="active site" description="Proton donor/acceptor" evidence="9">
    <location>
        <position position="141"/>
    </location>
</feature>
<dbReference type="CDD" id="cd24010">
    <property type="entry name" value="ASKHA_NBD_AcK_PK"/>
    <property type="match status" value="1"/>
</dbReference>
<evidence type="ECO:0000256" key="9">
    <source>
        <dbReference type="HAMAP-Rule" id="MF_00020"/>
    </source>
</evidence>
<feature type="site" description="Transition state stabilizer" evidence="9">
    <location>
        <position position="232"/>
    </location>
</feature>
<dbReference type="InterPro" id="IPR043129">
    <property type="entry name" value="ATPase_NBD"/>
</dbReference>
<feature type="binding site" evidence="9">
    <location>
        <position position="379"/>
    </location>
    <ligand>
        <name>Mg(2+)</name>
        <dbReference type="ChEBI" id="CHEBI:18420"/>
    </ligand>
</feature>
<dbReference type="Gene3D" id="3.30.420.40">
    <property type="match status" value="2"/>
</dbReference>
<dbReference type="RefSeq" id="WP_348827764.1">
    <property type="nucleotide sequence ID" value="NZ_CP098827.1"/>
</dbReference>
<keyword evidence="4 9" id="KW-0479">Metal-binding</keyword>
<evidence type="ECO:0000256" key="3">
    <source>
        <dbReference type="ARBA" id="ARBA00022679"/>
    </source>
</evidence>
<dbReference type="SUPFAM" id="SSF53067">
    <property type="entry name" value="Actin-like ATPase domain"/>
    <property type="match status" value="2"/>
</dbReference>
<dbReference type="PIRSF" id="PIRSF000722">
    <property type="entry name" value="Acetate_prop_kin"/>
    <property type="match status" value="1"/>
</dbReference>
<comment type="subunit">
    <text evidence="9">Homodimer.</text>
</comment>
<dbReference type="EMBL" id="CP098827">
    <property type="protein sequence ID" value="XBO72259.1"/>
    <property type="molecule type" value="Genomic_DNA"/>
</dbReference>
<feature type="binding site" evidence="9">
    <location>
        <begin position="274"/>
        <end position="276"/>
    </location>
    <ligand>
        <name>ATP</name>
        <dbReference type="ChEBI" id="CHEBI:30616"/>
    </ligand>
</feature>
<dbReference type="GO" id="GO:0006085">
    <property type="term" value="P:acetyl-CoA biosynthetic process"/>
    <property type="evidence" value="ECO:0007669"/>
    <property type="project" value="UniProtKB-UniRule"/>
</dbReference>
<evidence type="ECO:0000256" key="8">
    <source>
        <dbReference type="ARBA" id="ARBA00022842"/>
    </source>
</evidence>
<dbReference type="EC" id="2.7.2.1" evidence="9"/>
<dbReference type="NCBIfam" id="TIGR00016">
    <property type="entry name" value="ackA"/>
    <property type="match status" value="1"/>
</dbReference>
<evidence type="ECO:0000256" key="10">
    <source>
        <dbReference type="RuleBase" id="RU003835"/>
    </source>
</evidence>
<feature type="binding site" evidence="9">
    <location>
        <position position="84"/>
    </location>
    <ligand>
        <name>substrate</name>
    </ligand>
</feature>
<evidence type="ECO:0000256" key="5">
    <source>
        <dbReference type="ARBA" id="ARBA00022741"/>
    </source>
</evidence>
<accession>A0AAU7KL02</accession>
<reference evidence="11" key="1">
    <citation type="submission" date="2022-06" db="EMBL/GenBank/DDBJ databases">
        <title>A novel DMS-producing enzyme.</title>
        <authorList>
            <person name="Zhang Y."/>
        </authorList>
    </citation>
    <scope>NUCLEOTIDE SEQUENCE</scope>
    <source>
        <strain evidence="11">RT37</strain>
    </source>
</reference>
<feature type="binding site" evidence="9">
    <location>
        <begin position="322"/>
        <end position="326"/>
    </location>
    <ligand>
        <name>ATP</name>
        <dbReference type="ChEBI" id="CHEBI:30616"/>
    </ligand>
</feature>
<keyword evidence="8 9" id="KW-0460">Magnesium</keyword>
<keyword evidence="6 9" id="KW-0418">Kinase</keyword>
<proteinExistence type="inferred from homology"/>
<dbReference type="HAMAP" id="MF_00020">
    <property type="entry name" value="Acetate_kinase"/>
    <property type="match status" value="1"/>
</dbReference>
<dbReference type="InterPro" id="IPR000890">
    <property type="entry name" value="Aliphatic_acid_kin_short-chain"/>
</dbReference>
<dbReference type="GO" id="GO:0006083">
    <property type="term" value="P:acetate metabolic process"/>
    <property type="evidence" value="ECO:0007669"/>
    <property type="project" value="TreeGrafter"/>
</dbReference>
<organism evidence="11">
    <name type="scientific">Halomonas sp. RT37</name>
    <dbReference type="NCBI Taxonomy" id="2950872"/>
    <lineage>
        <taxon>Bacteria</taxon>
        <taxon>Pseudomonadati</taxon>
        <taxon>Pseudomonadota</taxon>
        <taxon>Gammaproteobacteria</taxon>
        <taxon>Oceanospirillales</taxon>
        <taxon>Halomonadaceae</taxon>
        <taxon>Halomonas</taxon>
    </lineage>
</organism>
<comment type="catalytic activity">
    <reaction evidence="9">
        <text>acetate + ATP = acetyl phosphate + ADP</text>
        <dbReference type="Rhea" id="RHEA:11352"/>
        <dbReference type="ChEBI" id="CHEBI:22191"/>
        <dbReference type="ChEBI" id="CHEBI:30089"/>
        <dbReference type="ChEBI" id="CHEBI:30616"/>
        <dbReference type="ChEBI" id="CHEBI:456216"/>
        <dbReference type="EC" id="2.7.2.1"/>
    </reaction>
</comment>
<evidence type="ECO:0000256" key="2">
    <source>
        <dbReference type="ARBA" id="ARBA00022490"/>
    </source>
</evidence>
<evidence type="ECO:0000256" key="7">
    <source>
        <dbReference type="ARBA" id="ARBA00022840"/>
    </source>
</evidence>
<comment type="subcellular location">
    <subcellularLocation>
        <location evidence="9">Cytoplasm</location>
    </subcellularLocation>
</comment>
<dbReference type="InterPro" id="IPR004372">
    <property type="entry name" value="Ac/propionate_kinase"/>
</dbReference>
<dbReference type="GO" id="GO:0005829">
    <property type="term" value="C:cytosol"/>
    <property type="evidence" value="ECO:0007669"/>
    <property type="project" value="TreeGrafter"/>
</dbReference>
<evidence type="ECO:0000313" key="11">
    <source>
        <dbReference type="EMBL" id="XBO72259.1"/>
    </source>
</evidence>
<comment type="similarity">
    <text evidence="1 9 10">Belongs to the acetokinase family.</text>
</comment>
<dbReference type="GO" id="GO:0005524">
    <property type="term" value="F:ATP binding"/>
    <property type="evidence" value="ECO:0007669"/>
    <property type="project" value="UniProtKB-KW"/>
</dbReference>
<dbReference type="GO" id="GO:0008776">
    <property type="term" value="F:acetate kinase activity"/>
    <property type="evidence" value="ECO:0007669"/>
    <property type="project" value="UniProtKB-UniRule"/>
</dbReference>
<evidence type="ECO:0000256" key="6">
    <source>
        <dbReference type="ARBA" id="ARBA00022777"/>
    </source>
</evidence>
<keyword evidence="2 9" id="KW-0963">Cytoplasm</keyword>
<dbReference type="PROSITE" id="PS01075">
    <property type="entry name" value="ACETATE_KINASE_1"/>
    <property type="match status" value="1"/>
</dbReference>
<protein>
    <recommendedName>
        <fullName evidence="9">Acetate kinase</fullName>
        <ecNumber evidence="9">2.7.2.1</ecNumber>
    </recommendedName>
    <alternativeName>
        <fullName evidence="9">Acetokinase</fullName>
    </alternativeName>
</protein>
<dbReference type="PRINTS" id="PR00471">
    <property type="entry name" value="ACETATEKNASE"/>
</dbReference>
<feature type="binding site" evidence="9">
    <location>
        <position position="16"/>
    </location>
    <ligand>
        <name>ATP</name>
        <dbReference type="ChEBI" id="CHEBI:30616"/>
    </ligand>
</feature>
<keyword evidence="5 9" id="KW-0547">Nucleotide-binding</keyword>
<gene>
    <name evidence="9" type="primary">ackA</name>
    <name evidence="11" type="ORF">NFG58_05980</name>
</gene>
<keyword evidence="7 9" id="KW-0067">ATP-binding</keyword>
<feature type="binding site" evidence="9">
    <location>
        <position position="9"/>
    </location>
    <ligand>
        <name>Mg(2+)</name>
        <dbReference type="ChEBI" id="CHEBI:18420"/>
    </ligand>
</feature>
<name>A0AAU7KL02_9GAMM</name>
<dbReference type="Pfam" id="PF00871">
    <property type="entry name" value="Acetate_kinase"/>
    <property type="match status" value="1"/>
</dbReference>
<feature type="binding site" evidence="9">
    <location>
        <begin position="199"/>
        <end position="203"/>
    </location>
    <ligand>
        <name>ATP</name>
        <dbReference type="ChEBI" id="CHEBI:30616"/>
    </ligand>
</feature>
<evidence type="ECO:0000256" key="4">
    <source>
        <dbReference type="ARBA" id="ARBA00022723"/>
    </source>
</evidence>
<dbReference type="AlphaFoldDB" id="A0AAU7KL02"/>
<sequence length="404" mass="43198">MKAPILVINCGSSSIKFALVDQAPDAPRLSGIAERLGSHEARLKLVDEHGSAREVSLPRATHALALKTILEHLDVHRPIGIGHRVVHGGERFTAATLLDDAVVRTIRQTISLAPLHNPANLDGIVATRRLFEDLPQVAVFDTAFHQTLPPHAYRYAIPEELYSRHGIRRYGFHGSSHAYVTGRLTEVSARGEGGWLIAHLGNGCSATAVWAGRSLDTSMGMTPLEGLVMGTRSGDVDPGLHLHLARQLGMSLEGVDQLLNQKSGLLGLSELTNDMRELEQAASEGHAGASLAIEVFCYRLAKSLAGLACALPRIDGIAFTGGIGENSALVRARTLGHLEALGVRLDADANESLGRGEEGQIHDRGASSAPEIRVIPTDEEGYIASQTRELIASQASTPKLEEVL</sequence>
<feature type="site" description="Transition state stabilizer" evidence="9">
    <location>
        <position position="173"/>
    </location>
</feature>
<dbReference type="PANTHER" id="PTHR21060">
    <property type="entry name" value="ACETATE KINASE"/>
    <property type="match status" value="1"/>
</dbReference>
<comment type="pathway">
    <text evidence="9">Metabolic intermediate biosynthesis; acetyl-CoA biosynthesis; acetyl-CoA from acetate: step 1/2.</text>
</comment>
<dbReference type="PANTHER" id="PTHR21060:SF21">
    <property type="entry name" value="ACETATE KINASE"/>
    <property type="match status" value="1"/>
</dbReference>
<dbReference type="GO" id="GO:0000287">
    <property type="term" value="F:magnesium ion binding"/>
    <property type="evidence" value="ECO:0007669"/>
    <property type="project" value="UniProtKB-UniRule"/>
</dbReference>
<comment type="cofactor">
    <cofactor evidence="9">
        <name>Mg(2+)</name>
        <dbReference type="ChEBI" id="CHEBI:18420"/>
    </cofactor>
    <cofactor evidence="9">
        <name>Mn(2+)</name>
        <dbReference type="ChEBI" id="CHEBI:29035"/>
    </cofactor>
    <text evidence="9">Mg(2+). Can also accept Mn(2+).</text>
</comment>
<comment type="function">
    <text evidence="9">Catalyzes the formation of acetyl phosphate from acetate and ATP. Can also catalyze the reverse reaction.</text>
</comment>
<dbReference type="InterPro" id="IPR023865">
    <property type="entry name" value="Aliphatic_acid_kinase_CS"/>
</dbReference>